<dbReference type="EMBL" id="CP036262">
    <property type="protein sequence ID" value="QDS94707.1"/>
    <property type="molecule type" value="Genomic_DNA"/>
</dbReference>
<reference evidence="2 3" key="1">
    <citation type="submission" date="2019-02" db="EMBL/GenBank/DDBJ databases">
        <title>Deep-cultivation of Planctomycetes and their phenomic and genomic characterization uncovers novel biology.</title>
        <authorList>
            <person name="Wiegand S."/>
            <person name="Jogler M."/>
            <person name="Boedeker C."/>
            <person name="Pinto D."/>
            <person name="Vollmers J."/>
            <person name="Rivas-Marin E."/>
            <person name="Kohn T."/>
            <person name="Peeters S.H."/>
            <person name="Heuer A."/>
            <person name="Rast P."/>
            <person name="Oberbeckmann S."/>
            <person name="Bunk B."/>
            <person name="Jeske O."/>
            <person name="Meyerdierks A."/>
            <person name="Storesund J.E."/>
            <person name="Kallscheuer N."/>
            <person name="Luecker S."/>
            <person name="Lage O.M."/>
            <person name="Pohl T."/>
            <person name="Merkel B.J."/>
            <person name="Hornburger P."/>
            <person name="Mueller R.-W."/>
            <person name="Bruemmer F."/>
            <person name="Labrenz M."/>
            <person name="Spormann A.M."/>
            <person name="Op den Camp H."/>
            <person name="Overmann J."/>
            <person name="Amann R."/>
            <person name="Jetten M.S.M."/>
            <person name="Mascher T."/>
            <person name="Medema M.H."/>
            <person name="Devos D.P."/>
            <person name="Kaster A.-K."/>
            <person name="Ovreas L."/>
            <person name="Rohde M."/>
            <person name="Galperin M.Y."/>
            <person name="Jogler C."/>
        </authorList>
    </citation>
    <scope>NUCLEOTIDE SEQUENCE [LARGE SCALE GENOMIC DNA]</scope>
    <source>
        <strain evidence="2 3">FF011L</strain>
    </source>
</reference>
<organism evidence="2 3">
    <name type="scientific">Roseimaritima multifibrata</name>
    <dbReference type="NCBI Taxonomy" id="1930274"/>
    <lineage>
        <taxon>Bacteria</taxon>
        <taxon>Pseudomonadati</taxon>
        <taxon>Planctomycetota</taxon>
        <taxon>Planctomycetia</taxon>
        <taxon>Pirellulales</taxon>
        <taxon>Pirellulaceae</taxon>
        <taxon>Roseimaritima</taxon>
    </lineage>
</organism>
<evidence type="ECO:0000313" key="2">
    <source>
        <dbReference type="EMBL" id="QDS94707.1"/>
    </source>
</evidence>
<protein>
    <submittedName>
        <fullName evidence="2">Uncharacterized protein</fullName>
    </submittedName>
</protein>
<name>A0A517MIT6_9BACT</name>
<proteinExistence type="predicted"/>
<accession>A0A517MIT6</accession>
<dbReference type="AlphaFoldDB" id="A0A517MIT6"/>
<feature type="region of interest" description="Disordered" evidence="1">
    <location>
        <begin position="1"/>
        <end position="22"/>
    </location>
</feature>
<keyword evidence="3" id="KW-1185">Reference proteome</keyword>
<evidence type="ECO:0000256" key="1">
    <source>
        <dbReference type="SAM" id="MobiDB-lite"/>
    </source>
</evidence>
<gene>
    <name evidence="2" type="ORF">FF011L_34870</name>
</gene>
<dbReference type="KEGG" id="rml:FF011L_34870"/>
<evidence type="ECO:0000313" key="3">
    <source>
        <dbReference type="Proteomes" id="UP000320672"/>
    </source>
</evidence>
<sequence>MLRSSVEFSTPGEEGGKSYEKVRHNITLVMPISESADGP</sequence>
<dbReference type="Proteomes" id="UP000320672">
    <property type="component" value="Chromosome"/>
</dbReference>